<protein>
    <recommendedName>
        <fullName evidence="9">BED-type domain-containing protein</fullName>
    </recommendedName>
</protein>
<dbReference type="AlphaFoldDB" id="A0A9Q3HKW1"/>
<proteinExistence type="predicted"/>
<keyword evidence="5" id="KW-0539">Nucleus</keyword>
<keyword evidence="2" id="KW-0479">Metal-binding</keyword>
<accession>A0A9Q3HKW1</accession>
<sequence length="552" mass="63194">MPRFWILNNGLIGLNTNPLVTIKPDDTLVIQSLLGIQIPPQFGRHIELPFIDINSDFCDLSMDKLTELSAEKNSSADDYDNNFNHCNLEETNSPPKTGTQQRKQRCKRSEKLTDTGVWIADKNDYRHTYKCRHCSVKIGVMGCNTSNMNKHRKKCGGRFDAWASKSPGSIDPSMGARLAAKAQQDLTKELMKALVEIQVSFSIFESPRLRKILNKIAPRFQWPHRRLIAATATQLYYEDQAQSYFAIVLQWINPLSFRFRKTLVSFESMTGSHTGVALAWTLWEALAKRGMIKSLYSITGDNAANNVAMITVLQQKFAGIGIRWPKEERFHRCACHVINLVAKEFLAHMGQLTAEDYQFFDDYLGVRQAPIEDSDEDAEGSNCDHQVISNIHRTAGKKPIKPRNRPLNHPTLETQDKSAEVELLVEQHLDLSDPEDLPNTHSETQTQSKTIVRQLRDLCSRIRGSAKQRELFVHSRNKTRDPKVLPITIPMTRWNYFLQQIQRAHRLKLSLQLYTKIPENSKYQLTEEQWSQSSRCLNNLATSSNQKAQRNT</sequence>
<feature type="region of interest" description="Disordered" evidence="6">
    <location>
        <begin position="86"/>
        <end position="107"/>
    </location>
</feature>
<evidence type="ECO:0000256" key="5">
    <source>
        <dbReference type="ARBA" id="ARBA00023242"/>
    </source>
</evidence>
<reference evidence="7" key="1">
    <citation type="submission" date="2021-03" db="EMBL/GenBank/DDBJ databases">
        <title>Draft genome sequence of rust myrtle Austropuccinia psidii MF-1, a brazilian biotype.</title>
        <authorList>
            <person name="Quecine M.C."/>
            <person name="Pachon D.M.R."/>
            <person name="Bonatelli M.L."/>
            <person name="Correr F.H."/>
            <person name="Franceschini L.M."/>
            <person name="Leite T.F."/>
            <person name="Margarido G.R.A."/>
            <person name="Almeida C.A."/>
            <person name="Ferrarezi J.A."/>
            <person name="Labate C.A."/>
        </authorList>
    </citation>
    <scope>NUCLEOTIDE SEQUENCE</scope>
    <source>
        <strain evidence="7">MF-1</strain>
    </source>
</reference>
<dbReference type="InterPro" id="IPR052035">
    <property type="entry name" value="ZnF_BED_domain_contain"/>
</dbReference>
<dbReference type="PANTHER" id="PTHR46481:SF10">
    <property type="entry name" value="ZINC FINGER BED DOMAIN-CONTAINING PROTEIN 39"/>
    <property type="match status" value="1"/>
</dbReference>
<dbReference type="Proteomes" id="UP000765509">
    <property type="component" value="Unassembled WGS sequence"/>
</dbReference>
<feature type="compositionally biased region" description="Polar residues" evidence="6">
    <location>
        <begin position="86"/>
        <end position="101"/>
    </location>
</feature>
<evidence type="ECO:0000256" key="3">
    <source>
        <dbReference type="ARBA" id="ARBA00022771"/>
    </source>
</evidence>
<dbReference type="OrthoDB" id="3259198at2759"/>
<dbReference type="SUPFAM" id="SSF53098">
    <property type="entry name" value="Ribonuclease H-like"/>
    <property type="match status" value="1"/>
</dbReference>
<dbReference type="InterPro" id="IPR012337">
    <property type="entry name" value="RNaseH-like_sf"/>
</dbReference>
<evidence type="ECO:0000256" key="1">
    <source>
        <dbReference type="ARBA" id="ARBA00004123"/>
    </source>
</evidence>
<name>A0A9Q3HKW1_9BASI</name>
<dbReference type="EMBL" id="AVOT02020015">
    <property type="protein sequence ID" value="MBW0507957.1"/>
    <property type="molecule type" value="Genomic_DNA"/>
</dbReference>
<organism evidence="7 8">
    <name type="scientific">Austropuccinia psidii MF-1</name>
    <dbReference type="NCBI Taxonomy" id="1389203"/>
    <lineage>
        <taxon>Eukaryota</taxon>
        <taxon>Fungi</taxon>
        <taxon>Dikarya</taxon>
        <taxon>Basidiomycota</taxon>
        <taxon>Pucciniomycotina</taxon>
        <taxon>Pucciniomycetes</taxon>
        <taxon>Pucciniales</taxon>
        <taxon>Sphaerophragmiaceae</taxon>
        <taxon>Austropuccinia</taxon>
    </lineage>
</organism>
<evidence type="ECO:0008006" key="9">
    <source>
        <dbReference type="Google" id="ProtNLM"/>
    </source>
</evidence>
<evidence type="ECO:0000256" key="4">
    <source>
        <dbReference type="ARBA" id="ARBA00022833"/>
    </source>
</evidence>
<gene>
    <name evidence="7" type="ORF">O181_047672</name>
</gene>
<dbReference type="GO" id="GO:0008270">
    <property type="term" value="F:zinc ion binding"/>
    <property type="evidence" value="ECO:0007669"/>
    <property type="project" value="UniProtKB-KW"/>
</dbReference>
<evidence type="ECO:0000256" key="2">
    <source>
        <dbReference type="ARBA" id="ARBA00022723"/>
    </source>
</evidence>
<comment type="caution">
    <text evidence="7">The sequence shown here is derived from an EMBL/GenBank/DDBJ whole genome shotgun (WGS) entry which is preliminary data.</text>
</comment>
<evidence type="ECO:0000256" key="6">
    <source>
        <dbReference type="SAM" id="MobiDB-lite"/>
    </source>
</evidence>
<keyword evidence="3" id="KW-0863">Zinc-finger</keyword>
<evidence type="ECO:0000313" key="7">
    <source>
        <dbReference type="EMBL" id="MBW0507957.1"/>
    </source>
</evidence>
<comment type="subcellular location">
    <subcellularLocation>
        <location evidence="1">Nucleus</location>
    </subcellularLocation>
</comment>
<dbReference type="GO" id="GO:0005634">
    <property type="term" value="C:nucleus"/>
    <property type="evidence" value="ECO:0007669"/>
    <property type="project" value="UniProtKB-SubCell"/>
</dbReference>
<evidence type="ECO:0000313" key="8">
    <source>
        <dbReference type="Proteomes" id="UP000765509"/>
    </source>
</evidence>
<keyword evidence="8" id="KW-1185">Reference proteome</keyword>
<keyword evidence="4" id="KW-0862">Zinc</keyword>
<dbReference type="PANTHER" id="PTHR46481">
    <property type="entry name" value="ZINC FINGER BED DOMAIN-CONTAINING PROTEIN 4"/>
    <property type="match status" value="1"/>
</dbReference>